<feature type="transmembrane region" description="Helical" evidence="2">
    <location>
        <begin position="91"/>
        <end position="112"/>
    </location>
</feature>
<feature type="region of interest" description="Disordered" evidence="1">
    <location>
        <begin position="116"/>
        <end position="136"/>
    </location>
</feature>
<comment type="caution">
    <text evidence="3">The sequence shown here is derived from an EMBL/GenBank/DDBJ whole genome shotgun (WGS) entry which is preliminary data.</text>
</comment>
<organism evidence="3 4">
    <name type="scientific">Paraburkholderia tropica</name>
    <dbReference type="NCBI Taxonomy" id="92647"/>
    <lineage>
        <taxon>Bacteria</taxon>
        <taxon>Pseudomonadati</taxon>
        <taxon>Pseudomonadota</taxon>
        <taxon>Betaproteobacteria</taxon>
        <taxon>Burkholderiales</taxon>
        <taxon>Burkholderiaceae</taxon>
        <taxon>Paraburkholderia</taxon>
    </lineage>
</organism>
<feature type="transmembrane region" description="Helical" evidence="2">
    <location>
        <begin position="60"/>
        <end position="85"/>
    </location>
</feature>
<proteinExistence type="predicted"/>
<dbReference type="RefSeq" id="WP_065065435.1">
    <property type="nucleotide sequence ID" value="NZ_CADFGN010000007.1"/>
</dbReference>
<keyword evidence="2" id="KW-0812">Transmembrane</keyword>
<dbReference type="EMBL" id="FNZM01000004">
    <property type="protein sequence ID" value="SEJ38417.1"/>
    <property type="molecule type" value="Genomic_DNA"/>
</dbReference>
<sequence>MSLIVASRFTTFNDAEAAIGRLHNSGFVDDDVSLFYVNPGGQHARFPVGGDRFADPQSRWASLGAGAGAGVGALAGVVIAIVLSLLFLRSLLVLAVAAGVGAYVGTLAGALLETRGGGRGKRPDISHDPDGTPRGRESGVLVAVHVSAETQCEAADVLDAAGGVEVERAHGRWQQGKWADFDPTRTVEPMHSAPR</sequence>
<accession>A0A1A5X1Y8</accession>
<gene>
    <name evidence="3" type="ORF">SAMN05216550_104246</name>
</gene>
<dbReference type="Proteomes" id="UP000183529">
    <property type="component" value="Unassembled WGS sequence"/>
</dbReference>
<feature type="compositionally biased region" description="Basic and acidic residues" evidence="1">
    <location>
        <begin position="121"/>
        <end position="136"/>
    </location>
</feature>
<evidence type="ECO:0000256" key="2">
    <source>
        <dbReference type="SAM" id="Phobius"/>
    </source>
</evidence>
<evidence type="ECO:0000313" key="4">
    <source>
        <dbReference type="Proteomes" id="UP000183529"/>
    </source>
</evidence>
<dbReference type="OrthoDB" id="6369218at2"/>
<keyword evidence="2" id="KW-0472">Membrane</keyword>
<reference evidence="3 4" key="1">
    <citation type="submission" date="2016-10" db="EMBL/GenBank/DDBJ databases">
        <authorList>
            <person name="Varghese N."/>
            <person name="Submissions S."/>
        </authorList>
    </citation>
    <scope>NUCLEOTIDE SEQUENCE [LARGE SCALE GENOMIC DNA]</scope>
    <source>
        <strain evidence="3 4">LMG 22274</strain>
    </source>
</reference>
<protein>
    <recommendedName>
        <fullName evidence="5">Glycine zipper family protein</fullName>
    </recommendedName>
</protein>
<evidence type="ECO:0008006" key="5">
    <source>
        <dbReference type="Google" id="ProtNLM"/>
    </source>
</evidence>
<feature type="region of interest" description="Disordered" evidence="1">
    <location>
        <begin position="175"/>
        <end position="195"/>
    </location>
</feature>
<evidence type="ECO:0000256" key="1">
    <source>
        <dbReference type="SAM" id="MobiDB-lite"/>
    </source>
</evidence>
<dbReference type="AlphaFoldDB" id="A0A1A5X1Y8"/>
<evidence type="ECO:0000313" key="3">
    <source>
        <dbReference type="EMBL" id="SEJ38417.1"/>
    </source>
</evidence>
<keyword evidence="2" id="KW-1133">Transmembrane helix</keyword>
<name>A0A1A5X1Y8_9BURK</name>